<name>A0A6A6CDG8_ZASCE</name>
<sequence length="178" mass="19115">MDFAAPLAVLPIGPFVVKFGLVLRALILHDEPQPPPEPEPEPEPEEDDAEDNTVNAIPITTTRLYASLDNSLTALQVGTTLACMHAKIASALPDELFNLALNGRVGLQEDLDIEGLEGIVSQPERFVGLQDIFGHVVVRLEALAGNGGLSRELESIPGVLRVDESFEVVVEACLESAR</sequence>
<gene>
    <name evidence="2" type="ORF">M409DRAFT_57075</name>
</gene>
<dbReference type="AlphaFoldDB" id="A0A6A6CDG8"/>
<evidence type="ECO:0000313" key="2">
    <source>
        <dbReference type="EMBL" id="KAF2163972.1"/>
    </source>
</evidence>
<organism evidence="2 3">
    <name type="scientific">Zasmidium cellare ATCC 36951</name>
    <dbReference type="NCBI Taxonomy" id="1080233"/>
    <lineage>
        <taxon>Eukaryota</taxon>
        <taxon>Fungi</taxon>
        <taxon>Dikarya</taxon>
        <taxon>Ascomycota</taxon>
        <taxon>Pezizomycotina</taxon>
        <taxon>Dothideomycetes</taxon>
        <taxon>Dothideomycetidae</taxon>
        <taxon>Mycosphaerellales</taxon>
        <taxon>Mycosphaerellaceae</taxon>
        <taxon>Zasmidium</taxon>
    </lineage>
</organism>
<dbReference type="GeneID" id="54566779"/>
<keyword evidence="3" id="KW-1185">Reference proteome</keyword>
<feature type="compositionally biased region" description="Acidic residues" evidence="1">
    <location>
        <begin position="38"/>
        <end position="50"/>
    </location>
</feature>
<dbReference type="EMBL" id="ML993606">
    <property type="protein sequence ID" value="KAF2163972.1"/>
    <property type="molecule type" value="Genomic_DNA"/>
</dbReference>
<proteinExistence type="predicted"/>
<dbReference type="RefSeq" id="XP_033664861.1">
    <property type="nucleotide sequence ID" value="XM_033813507.1"/>
</dbReference>
<evidence type="ECO:0000256" key="1">
    <source>
        <dbReference type="SAM" id="MobiDB-lite"/>
    </source>
</evidence>
<protein>
    <submittedName>
        <fullName evidence="2">Uncharacterized protein</fullName>
    </submittedName>
</protein>
<evidence type="ECO:0000313" key="3">
    <source>
        <dbReference type="Proteomes" id="UP000799537"/>
    </source>
</evidence>
<accession>A0A6A6CDG8</accession>
<reference evidence="2" key="1">
    <citation type="journal article" date="2020" name="Stud. Mycol.">
        <title>101 Dothideomycetes genomes: a test case for predicting lifestyles and emergence of pathogens.</title>
        <authorList>
            <person name="Haridas S."/>
            <person name="Albert R."/>
            <person name="Binder M."/>
            <person name="Bloem J."/>
            <person name="Labutti K."/>
            <person name="Salamov A."/>
            <person name="Andreopoulos B."/>
            <person name="Baker S."/>
            <person name="Barry K."/>
            <person name="Bills G."/>
            <person name="Bluhm B."/>
            <person name="Cannon C."/>
            <person name="Castanera R."/>
            <person name="Culley D."/>
            <person name="Daum C."/>
            <person name="Ezra D."/>
            <person name="Gonzalez J."/>
            <person name="Henrissat B."/>
            <person name="Kuo A."/>
            <person name="Liang C."/>
            <person name="Lipzen A."/>
            <person name="Lutzoni F."/>
            <person name="Magnuson J."/>
            <person name="Mondo S."/>
            <person name="Nolan M."/>
            <person name="Ohm R."/>
            <person name="Pangilinan J."/>
            <person name="Park H.-J."/>
            <person name="Ramirez L."/>
            <person name="Alfaro M."/>
            <person name="Sun H."/>
            <person name="Tritt A."/>
            <person name="Yoshinaga Y."/>
            <person name="Zwiers L.-H."/>
            <person name="Turgeon B."/>
            <person name="Goodwin S."/>
            <person name="Spatafora J."/>
            <person name="Crous P."/>
            <person name="Grigoriev I."/>
        </authorList>
    </citation>
    <scope>NUCLEOTIDE SEQUENCE</scope>
    <source>
        <strain evidence="2">ATCC 36951</strain>
    </source>
</reference>
<feature type="region of interest" description="Disordered" evidence="1">
    <location>
        <begin position="30"/>
        <end position="50"/>
    </location>
</feature>
<dbReference type="Proteomes" id="UP000799537">
    <property type="component" value="Unassembled WGS sequence"/>
</dbReference>